<evidence type="ECO:0000313" key="2">
    <source>
        <dbReference type="EMBL" id="CAK0889005.1"/>
    </source>
</evidence>
<feature type="region of interest" description="Disordered" evidence="1">
    <location>
        <begin position="54"/>
        <end position="90"/>
    </location>
</feature>
<comment type="caution">
    <text evidence="2">The sequence shown here is derived from an EMBL/GenBank/DDBJ whole genome shotgun (WGS) entry which is preliminary data.</text>
</comment>
<proteinExistence type="predicted"/>
<keyword evidence="3" id="KW-1185">Reference proteome</keyword>
<organism evidence="2 3">
    <name type="scientific">Prorocentrum cordatum</name>
    <dbReference type="NCBI Taxonomy" id="2364126"/>
    <lineage>
        <taxon>Eukaryota</taxon>
        <taxon>Sar</taxon>
        <taxon>Alveolata</taxon>
        <taxon>Dinophyceae</taxon>
        <taxon>Prorocentrales</taxon>
        <taxon>Prorocentraceae</taxon>
        <taxon>Prorocentrum</taxon>
    </lineage>
</organism>
<dbReference type="EMBL" id="CAUYUJ010019159">
    <property type="protein sequence ID" value="CAK0889005.1"/>
    <property type="molecule type" value="Genomic_DNA"/>
</dbReference>
<sequence>MGGGRLVRWQLREASHAILLAHANRRGLTLDRRYLIACQTLLDVSALERQNCEGTRGSHDLLPTPSTAGRQREPSQPASASEAAPLPPETMSDAPCVAAAMYPLDCQAEGGCDRELELVFEFVHKLAWEEEEEHQEHKRRDEEGEGQVAAPAQCSRWPGRAPLRQSEAPGARRLCTTRGRRGSSTKTLKRLQTAFTHRGGGVRAQPPPPAGPTSWTAERRARRGLPRSGARVGLGSEDRAAIPRPRRCCGPLRAA</sequence>
<feature type="compositionally biased region" description="Low complexity" evidence="1">
    <location>
        <begin position="74"/>
        <end position="84"/>
    </location>
</feature>
<evidence type="ECO:0000313" key="3">
    <source>
        <dbReference type="Proteomes" id="UP001189429"/>
    </source>
</evidence>
<gene>
    <name evidence="2" type="ORF">PCOR1329_LOCUS69671</name>
</gene>
<evidence type="ECO:0008006" key="4">
    <source>
        <dbReference type="Google" id="ProtNLM"/>
    </source>
</evidence>
<feature type="region of interest" description="Disordered" evidence="1">
    <location>
        <begin position="134"/>
        <end position="255"/>
    </location>
</feature>
<feature type="compositionally biased region" description="Basic residues" evidence="1">
    <location>
        <begin position="178"/>
        <end position="189"/>
    </location>
</feature>
<evidence type="ECO:0000256" key="1">
    <source>
        <dbReference type="SAM" id="MobiDB-lite"/>
    </source>
</evidence>
<reference evidence="2" key="1">
    <citation type="submission" date="2023-10" db="EMBL/GenBank/DDBJ databases">
        <authorList>
            <person name="Chen Y."/>
            <person name="Shah S."/>
            <person name="Dougan E. K."/>
            <person name="Thang M."/>
            <person name="Chan C."/>
        </authorList>
    </citation>
    <scope>NUCLEOTIDE SEQUENCE [LARGE SCALE GENOMIC DNA]</scope>
</reference>
<name>A0ABN9WV22_9DINO</name>
<accession>A0ABN9WV22</accession>
<dbReference type="Proteomes" id="UP001189429">
    <property type="component" value="Unassembled WGS sequence"/>
</dbReference>
<protein>
    <recommendedName>
        <fullName evidence="4">DNA-directed DNA polymerase</fullName>
    </recommendedName>
</protein>